<dbReference type="InterPro" id="IPR005940">
    <property type="entry name" value="Anthranilate_Pribosyl_Tfrase"/>
</dbReference>
<feature type="binding site" evidence="5">
    <location>
        <position position="225"/>
    </location>
    <ligand>
        <name>Mg(2+)</name>
        <dbReference type="ChEBI" id="CHEBI:18420"/>
        <label>2</label>
    </ligand>
</feature>
<evidence type="ECO:0000256" key="5">
    <source>
        <dbReference type="HAMAP-Rule" id="MF_00211"/>
    </source>
</evidence>
<feature type="binding site" evidence="5">
    <location>
        <position position="225"/>
    </location>
    <ligand>
        <name>Mg(2+)</name>
        <dbReference type="ChEBI" id="CHEBI:18420"/>
        <label>1</label>
    </ligand>
</feature>
<accession>A0ABR6YW25</accession>
<dbReference type="EMBL" id="WJBE01000005">
    <property type="protein sequence ID" value="MBC3899402.1"/>
    <property type="molecule type" value="Genomic_DNA"/>
</dbReference>
<feature type="binding site" evidence="5">
    <location>
        <position position="87"/>
    </location>
    <ligand>
        <name>5-phospho-alpha-D-ribose 1-diphosphate</name>
        <dbReference type="ChEBI" id="CHEBI:58017"/>
    </ligand>
</feature>
<feature type="binding site" evidence="5">
    <location>
        <position position="119"/>
    </location>
    <ligand>
        <name>5-phospho-alpha-D-ribose 1-diphosphate</name>
        <dbReference type="ChEBI" id="CHEBI:58017"/>
    </ligand>
</feature>
<dbReference type="SUPFAM" id="SSF52418">
    <property type="entry name" value="Nucleoside phosphorylase/phosphoribosyltransferase catalytic domain"/>
    <property type="match status" value="1"/>
</dbReference>
<comment type="caution">
    <text evidence="5">Lacks conserved residue(s) required for the propagation of feature annotation.</text>
</comment>
<dbReference type="EC" id="2.4.2.18" evidence="5"/>
<dbReference type="InterPro" id="IPR017459">
    <property type="entry name" value="Glycosyl_Trfase_fam3_N_dom"/>
</dbReference>
<dbReference type="Gene3D" id="1.20.970.10">
    <property type="entry name" value="Transferase, Pyrimidine Nucleoside Phosphorylase, Chain C"/>
    <property type="match status" value="1"/>
</dbReference>
<dbReference type="Gene3D" id="3.40.1030.10">
    <property type="entry name" value="Nucleoside phosphorylase/phosphoribosyltransferase catalytic domain"/>
    <property type="match status" value="1"/>
</dbReference>
<keyword evidence="4 5" id="KW-0057">Aromatic amino acid biosynthesis</keyword>
<feature type="domain" description="Glycosyl transferase family 3 N-terminal" evidence="7">
    <location>
        <begin position="5"/>
        <end position="65"/>
    </location>
</feature>
<comment type="subunit">
    <text evidence="5">Homodimer.</text>
</comment>
<dbReference type="NCBIfam" id="TIGR01245">
    <property type="entry name" value="trpD"/>
    <property type="match status" value="1"/>
</dbReference>
<proteinExistence type="inferred from homology"/>
<evidence type="ECO:0000259" key="7">
    <source>
        <dbReference type="Pfam" id="PF02885"/>
    </source>
</evidence>
<feature type="binding site" evidence="5">
    <location>
        <begin position="89"/>
        <end position="92"/>
    </location>
    <ligand>
        <name>5-phospho-alpha-D-ribose 1-diphosphate</name>
        <dbReference type="ChEBI" id="CHEBI:58017"/>
    </ligand>
</feature>
<feature type="domain" description="Glycosyl transferase family 3" evidence="6">
    <location>
        <begin position="72"/>
        <end position="322"/>
    </location>
</feature>
<gene>
    <name evidence="5 8" type="primary">trpD</name>
    <name evidence="8" type="ORF">GH811_07215</name>
</gene>
<keyword evidence="5" id="KW-0460">Magnesium</keyword>
<dbReference type="InterPro" id="IPR035902">
    <property type="entry name" value="Nuc_phospho_transferase"/>
</dbReference>
<keyword evidence="5" id="KW-0028">Amino-acid biosynthesis</keyword>
<feature type="binding site" evidence="5">
    <location>
        <position position="224"/>
    </location>
    <ligand>
        <name>Mg(2+)</name>
        <dbReference type="ChEBI" id="CHEBI:18420"/>
        <label>2</label>
    </ligand>
</feature>
<keyword evidence="1 5" id="KW-0328">Glycosyltransferase</keyword>
<keyword evidence="9" id="KW-1185">Reference proteome</keyword>
<dbReference type="Pfam" id="PF00591">
    <property type="entry name" value="Glycos_transf_3"/>
    <property type="match status" value="1"/>
</dbReference>
<evidence type="ECO:0000313" key="9">
    <source>
        <dbReference type="Proteomes" id="UP000622405"/>
    </source>
</evidence>
<feature type="binding site" evidence="5">
    <location>
        <position position="79"/>
    </location>
    <ligand>
        <name>anthranilate</name>
        <dbReference type="ChEBI" id="CHEBI:16567"/>
        <label>1</label>
    </ligand>
</feature>
<sequence length="342" mass="36922">MIKAAIYDIVNGKDLSLERTREVMDQIMNGQATNAQIGSFLTAMRMKGETIDEITACAMVMRDKCTKIFPKTDVLDIVGTGGDEVSTFNISTVSALVIAAGGVPVAKHGNRSVSSKCGSADLLEALGVNIELSAEKSAALLDELGICFMFAPTYHASMKYAGPVRKELGIRTIFNILGPLANPAGANMQLLGVYDENLVEPLANVLNKLKVKRGMVVHGHDGLDEITLTDTTTICEIADGKINSFFITPEQLGLKRCELRDLIGGEKEENAIIARDILDGATGPKRDVVVLNSAFCLYMSYNDITLRDCVRMAEEIIDSGKAKAKLDSFVKRSNELAIEVLA</sequence>
<dbReference type="Proteomes" id="UP000622405">
    <property type="component" value="Unassembled WGS sequence"/>
</dbReference>
<evidence type="ECO:0000259" key="6">
    <source>
        <dbReference type="Pfam" id="PF00591"/>
    </source>
</evidence>
<reference evidence="8 9" key="1">
    <citation type="journal article" date="2020" name="mSystems">
        <title>Defining Genomic and Predicted Metabolic Features of the Acetobacterium Genus.</title>
        <authorList>
            <person name="Ross D.E."/>
            <person name="Marshall C.W."/>
            <person name="Gulliver D."/>
            <person name="May H.D."/>
            <person name="Norman R.S."/>
        </authorList>
    </citation>
    <scope>NUCLEOTIDE SEQUENCE [LARGE SCALE GENOMIC DNA]</scope>
    <source>
        <strain evidence="8 9">DSM 4132</strain>
    </source>
</reference>
<dbReference type="Pfam" id="PF02885">
    <property type="entry name" value="Glycos_trans_3N"/>
    <property type="match status" value="1"/>
</dbReference>
<dbReference type="PANTHER" id="PTHR43285">
    <property type="entry name" value="ANTHRANILATE PHOSPHORIBOSYLTRANSFERASE"/>
    <property type="match status" value="1"/>
</dbReference>
<evidence type="ECO:0000256" key="1">
    <source>
        <dbReference type="ARBA" id="ARBA00022676"/>
    </source>
</evidence>
<feature type="binding site" evidence="5">
    <location>
        <position position="165"/>
    </location>
    <ligand>
        <name>anthranilate</name>
        <dbReference type="ChEBI" id="CHEBI:16567"/>
        <label>2</label>
    </ligand>
</feature>
<comment type="pathway">
    <text evidence="5">Amino-acid biosynthesis; L-tryptophan biosynthesis; L-tryptophan from chorismate: step 2/5.</text>
</comment>
<keyword evidence="5" id="KW-0479">Metal-binding</keyword>
<protein>
    <recommendedName>
        <fullName evidence="5">Anthranilate phosphoribosyltransferase</fullName>
        <ecNumber evidence="5">2.4.2.18</ecNumber>
    </recommendedName>
</protein>
<dbReference type="GO" id="GO:0004048">
    <property type="term" value="F:anthranilate phosphoribosyltransferase activity"/>
    <property type="evidence" value="ECO:0007669"/>
    <property type="project" value="UniProtKB-EC"/>
</dbReference>
<feature type="binding site" evidence="5">
    <location>
        <position position="110"/>
    </location>
    <ligand>
        <name>anthranilate</name>
        <dbReference type="ChEBI" id="CHEBI:16567"/>
        <label>1</label>
    </ligand>
</feature>
<comment type="similarity">
    <text evidence="5">Belongs to the anthranilate phosphoribosyltransferase family.</text>
</comment>
<comment type="function">
    <text evidence="5">Catalyzes the transfer of the phosphoribosyl group of 5-phosphorylribose-1-pyrophosphate (PRPP) to anthranilate to yield N-(5'-phosphoribosyl)-anthranilate (PRA).</text>
</comment>
<dbReference type="SUPFAM" id="SSF47648">
    <property type="entry name" value="Nucleoside phosphorylase/phosphoribosyltransferase N-terminal domain"/>
    <property type="match status" value="1"/>
</dbReference>
<evidence type="ECO:0000256" key="3">
    <source>
        <dbReference type="ARBA" id="ARBA00022822"/>
    </source>
</evidence>
<dbReference type="PANTHER" id="PTHR43285:SF2">
    <property type="entry name" value="ANTHRANILATE PHOSPHORIBOSYLTRANSFERASE"/>
    <property type="match status" value="1"/>
</dbReference>
<feature type="binding site" evidence="5">
    <location>
        <position position="91"/>
    </location>
    <ligand>
        <name>Mg(2+)</name>
        <dbReference type="ChEBI" id="CHEBI:18420"/>
        <label>1</label>
    </ligand>
</feature>
<comment type="cofactor">
    <cofactor evidence="5">
        <name>Mg(2+)</name>
        <dbReference type="ChEBI" id="CHEBI:18420"/>
    </cofactor>
    <text evidence="5">Binds 2 magnesium ions per monomer.</text>
</comment>
<dbReference type="RefSeq" id="WP_186893899.1">
    <property type="nucleotide sequence ID" value="NZ_WJBE01000005.1"/>
</dbReference>
<name>A0ABR6YW25_9FIRM</name>
<feature type="binding site" evidence="5">
    <location>
        <begin position="107"/>
        <end position="115"/>
    </location>
    <ligand>
        <name>5-phospho-alpha-D-ribose 1-diphosphate</name>
        <dbReference type="ChEBI" id="CHEBI:58017"/>
    </ligand>
</feature>
<evidence type="ECO:0000256" key="2">
    <source>
        <dbReference type="ARBA" id="ARBA00022679"/>
    </source>
</evidence>
<comment type="caution">
    <text evidence="8">The sequence shown here is derived from an EMBL/GenBank/DDBJ whole genome shotgun (WGS) entry which is preliminary data.</text>
</comment>
<dbReference type="InterPro" id="IPR000312">
    <property type="entry name" value="Glycosyl_Trfase_fam3"/>
</dbReference>
<keyword evidence="3 5" id="KW-0822">Tryptophan biosynthesis</keyword>
<dbReference type="InterPro" id="IPR036320">
    <property type="entry name" value="Glycosyl_Trfase_fam3_N_dom_sf"/>
</dbReference>
<feature type="binding site" evidence="5">
    <location>
        <position position="79"/>
    </location>
    <ligand>
        <name>5-phospho-alpha-D-ribose 1-diphosphate</name>
        <dbReference type="ChEBI" id="CHEBI:58017"/>
    </ligand>
</feature>
<feature type="binding site" evidence="5">
    <location>
        <begin position="82"/>
        <end position="83"/>
    </location>
    <ligand>
        <name>5-phospho-alpha-D-ribose 1-diphosphate</name>
        <dbReference type="ChEBI" id="CHEBI:58017"/>
    </ligand>
</feature>
<organism evidence="8 9">
    <name type="scientific">Acetobacterium malicum</name>
    <dbReference type="NCBI Taxonomy" id="52692"/>
    <lineage>
        <taxon>Bacteria</taxon>
        <taxon>Bacillati</taxon>
        <taxon>Bacillota</taxon>
        <taxon>Clostridia</taxon>
        <taxon>Eubacteriales</taxon>
        <taxon>Eubacteriaceae</taxon>
        <taxon>Acetobacterium</taxon>
    </lineage>
</organism>
<keyword evidence="2 5" id="KW-0808">Transferase</keyword>
<evidence type="ECO:0000256" key="4">
    <source>
        <dbReference type="ARBA" id="ARBA00023141"/>
    </source>
</evidence>
<evidence type="ECO:0000313" key="8">
    <source>
        <dbReference type="EMBL" id="MBC3899402.1"/>
    </source>
</evidence>
<comment type="catalytic activity">
    <reaction evidence="5">
        <text>N-(5-phospho-beta-D-ribosyl)anthranilate + diphosphate = 5-phospho-alpha-D-ribose 1-diphosphate + anthranilate</text>
        <dbReference type="Rhea" id="RHEA:11768"/>
        <dbReference type="ChEBI" id="CHEBI:16567"/>
        <dbReference type="ChEBI" id="CHEBI:18277"/>
        <dbReference type="ChEBI" id="CHEBI:33019"/>
        <dbReference type="ChEBI" id="CHEBI:58017"/>
        <dbReference type="EC" id="2.4.2.18"/>
    </reaction>
</comment>
<dbReference type="HAMAP" id="MF_00211">
    <property type="entry name" value="TrpD"/>
    <property type="match status" value="1"/>
</dbReference>